<dbReference type="eggNOG" id="KOG3091">
    <property type="taxonomic scope" value="Eukaryota"/>
</dbReference>
<gene>
    <name evidence="6" type="primary">107366390</name>
</gene>
<dbReference type="GO" id="GO:0006999">
    <property type="term" value="P:nuclear pore organization"/>
    <property type="evidence" value="ECO:0007669"/>
    <property type="project" value="TreeGrafter"/>
</dbReference>
<keyword evidence="7" id="KW-1185">Reference proteome</keyword>
<dbReference type="HOGENOM" id="CLU_033371_0_0_1"/>
<evidence type="ECO:0000259" key="5">
    <source>
        <dbReference type="Pfam" id="PF13874"/>
    </source>
</evidence>
<reference evidence="7" key="1">
    <citation type="submission" date="2011-08" db="EMBL/GenBank/DDBJ databases">
        <authorList>
            <person name="Rombauts S."/>
        </authorList>
    </citation>
    <scope>NUCLEOTIDE SEQUENCE</scope>
    <source>
        <strain evidence="7">London</strain>
    </source>
</reference>
<dbReference type="KEGG" id="tut:107366390"/>
<reference evidence="6" key="2">
    <citation type="submission" date="2015-06" db="UniProtKB">
        <authorList>
            <consortium name="EnsemblMetazoa"/>
        </authorList>
    </citation>
    <scope>IDENTIFICATION</scope>
</reference>
<dbReference type="STRING" id="32264.T1KQP0"/>
<evidence type="ECO:0000256" key="2">
    <source>
        <dbReference type="ARBA" id="ARBA00022448"/>
    </source>
</evidence>
<evidence type="ECO:0000313" key="6">
    <source>
        <dbReference type="EnsemblMetazoa" id="tetur18g00620.1"/>
    </source>
</evidence>
<name>T1KQP0_TETUR</name>
<dbReference type="EnsemblMetazoa" id="tetur18g00620.1">
    <property type="protein sequence ID" value="tetur18g00620.1"/>
    <property type="gene ID" value="tetur18g00620"/>
</dbReference>
<dbReference type="OrthoDB" id="6162375at2759"/>
<dbReference type="Gene3D" id="1.20.5.490">
    <property type="entry name" value="Single helix bin"/>
    <property type="match status" value="1"/>
</dbReference>
<dbReference type="PANTHER" id="PTHR13000:SF0">
    <property type="entry name" value="NUCLEOPORIN P54"/>
    <property type="match status" value="1"/>
</dbReference>
<dbReference type="AlphaFoldDB" id="T1KQP0"/>
<dbReference type="EMBL" id="CAEY01000378">
    <property type="status" value="NOT_ANNOTATED_CDS"/>
    <property type="molecule type" value="Genomic_DNA"/>
</dbReference>
<comment type="subcellular location">
    <subcellularLocation>
        <location evidence="1">Nucleus</location>
    </subcellularLocation>
</comment>
<feature type="domain" description="Nucleoporin Nup54 alpha-helical" evidence="5">
    <location>
        <begin position="185"/>
        <end position="321"/>
    </location>
</feature>
<dbReference type="InterPro" id="IPR025712">
    <property type="entry name" value="Nup54_alpha-helical_dom"/>
</dbReference>
<dbReference type="GO" id="GO:0044613">
    <property type="term" value="C:nuclear pore central transport channel"/>
    <property type="evidence" value="ECO:0007669"/>
    <property type="project" value="TreeGrafter"/>
</dbReference>
<evidence type="ECO:0000256" key="4">
    <source>
        <dbReference type="SAM" id="Coils"/>
    </source>
</evidence>
<dbReference type="Proteomes" id="UP000015104">
    <property type="component" value="Unassembled WGS sequence"/>
</dbReference>
<dbReference type="Pfam" id="PF13874">
    <property type="entry name" value="Nup54"/>
    <property type="match status" value="1"/>
</dbReference>
<dbReference type="GO" id="GO:0036228">
    <property type="term" value="P:protein localization to nuclear inner membrane"/>
    <property type="evidence" value="ECO:0007669"/>
    <property type="project" value="TreeGrafter"/>
</dbReference>
<sequence>MDLNQPSVFNPKMFNDERDQVLGLFNKLQAYWGTGKAFYMQGQAPIDLNQHQPNHRFKAIGYSKIKSEEASESKFGVVISMEGGESQMNTAILQYENNLKGLFGQNYVPKVEASKILPDNKAMLMITVTDTATNLKLPARQIILFLNQMNVKMQLPNVFQNKFCQLVPLHPPSKQEIDEYLKVVPAGIDELIWNQAKLNNPDPEKFIPVPLIGFAALNERFKLQEQEVQQQRLQLKLIMDEIENITKSIAVIKILVEECKRKNVLLSNRVLSLMVWQMVKRRRFYPVQAYEDQLRAKLEDLQREINEQGKLKSNLNDLMIKLKQLQNHQTAPSFTIDENLLKDVKSHLTQEQDAIQHLLSLVKNLPKKTQT</sequence>
<protein>
    <recommendedName>
        <fullName evidence="5">Nucleoporin Nup54 alpha-helical domain-containing protein</fullName>
    </recommendedName>
</protein>
<dbReference type="PANTHER" id="PTHR13000">
    <property type="entry name" value="NUCLEOPORIN P54"/>
    <property type="match status" value="1"/>
</dbReference>
<dbReference type="InterPro" id="IPR024864">
    <property type="entry name" value="Nup54/Nup57/Nup44"/>
</dbReference>
<evidence type="ECO:0000313" key="7">
    <source>
        <dbReference type="Proteomes" id="UP000015104"/>
    </source>
</evidence>
<keyword evidence="3" id="KW-0539">Nucleus</keyword>
<dbReference type="OMA" id="RCALDHI"/>
<keyword evidence="4" id="KW-0175">Coiled coil</keyword>
<dbReference type="GO" id="GO:0006607">
    <property type="term" value="P:NLS-bearing protein import into nucleus"/>
    <property type="evidence" value="ECO:0007669"/>
    <property type="project" value="TreeGrafter"/>
</dbReference>
<evidence type="ECO:0000256" key="1">
    <source>
        <dbReference type="ARBA" id="ARBA00004123"/>
    </source>
</evidence>
<dbReference type="GO" id="GO:0017056">
    <property type="term" value="F:structural constituent of nuclear pore"/>
    <property type="evidence" value="ECO:0007669"/>
    <property type="project" value="TreeGrafter"/>
</dbReference>
<proteinExistence type="predicted"/>
<evidence type="ECO:0000256" key="3">
    <source>
        <dbReference type="ARBA" id="ARBA00023242"/>
    </source>
</evidence>
<organism evidence="6 7">
    <name type="scientific">Tetranychus urticae</name>
    <name type="common">Two-spotted spider mite</name>
    <dbReference type="NCBI Taxonomy" id="32264"/>
    <lineage>
        <taxon>Eukaryota</taxon>
        <taxon>Metazoa</taxon>
        <taxon>Ecdysozoa</taxon>
        <taxon>Arthropoda</taxon>
        <taxon>Chelicerata</taxon>
        <taxon>Arachnida</taxon>
        <taxon>Acari</taxon>
        <taxon>Acariformes</taxon>
        <taxon>Trombidiformes</taxon>
        <taxon>Prostigmata</taxon>
        <taxon>Eleutherengona</taxon>
        <taxon>Raphignathae</taxon>
        <taxon>Tetranychoidea</taxon>
        <taxon>Tetranychidae</taxon>
        <taxon>Tetranychus</taxon>
    </lineage>
</organism>
<keyword evidence="2" id="KW-0813">Transport</keyword>
<feature type="coiled-coil region" evidence="4">
    <location>
        <begin position="287"/>
        <end position="328"/>
    </location>
</feature>
<dbReference type="Gene3D" id="1.20.5.170">
    <property type="match status" value="1"/>
</dbReference>
<accession>T1KQP0</accession>